<evidence type="ECO:0000313" key="5">
    <source>
        <dbReference type="Proteomes" id="UP000321034"/>
    </source>
</evidence>
<comment type="caution">
    <text evidence="4">The sequence shown here is derived from an EMBL/GenBank/DDBJ whole genome shotgun (WGS) entry which is preliminary data.</text>
</comment>
<evidence type="ECO:0000256" key="2">
    <source>
        <dbReference type="ARBA" id="ARBA00023002"/>
    </source>
</evidence>
<dbReference type="InterPro" id="IPR036291">
    <property type="entry name" value="NAD(P)-bd_dom_sf"/>
</dbReference>
<dbReference type="RefSeq" id="WP_147895161.1">
    <property type="nucleotide sequence ID" value="NZ_BAAANR010000001.1"/>
</dbReference>
<dbReference type="InterPro" id="IPR051122">
    <property type="entry name" value="SDR_DHRS6-like"/>
</dbReference>
<evidence type="ECO:0000256" key="3">
    <source>
        <dbReference type="SAM" id="MobiDB-lite"/>
    </source>
</evidence>
<dbReference type="SUPFAM" id="SSF51735">
    <property type="entry name" value="NAD(P)-binding Rossmann-fold domains"/>
    <property type="match status" value="1"/>
</dbReference>
<dbReference type="GO" id="GO:0016491">
    <property type="term" value="F:oxidoreductase activity"/>
    <property type="evidence" value="ECO:0007669"/>
    <property type="project" value="UniProtKB-KW"/>
</dbReference>
<dbReference type="PANTHER" id="PTHR43477">
    <property type="entry name" value="DIHYDROANTICAPSIN 7-DEHYDROGENASE"/>
    <property type="match status" value="1"/>
</dbReference>
<sequence length="225" mass="22126">MDLALNGHVALVVGGAGYIGSAVVDRLRAEGATALSAGRNGGDVVMDAADDGSVASAVAGVVAEHGRLDALIITAAPAAQTLDPALSNDPADVLAAVDGKAMTFLRAANAVLPIMREAGYGRVVGIAGQSALVTGDVRGSIRNAALIIAAENLADACAGTGVTVNVVNPGRVTDEPSADVQPGRGGESSPAQIADLIAFLVSPLAAAVSGESIAVGHRVRGVTHL</sequence>
<comment type="similarity">
    <text evidence="1">Belongs to the short-chain dehydrogenases/reductases (SDR) family.</text>
</comment>
<organism evidence="4 5">
    <name type="scientific">Microbacterium hatanonis</name>
    <dbReference type="NCBI Taxonomy" id="404366"/>
    <lineage>
        <taxon>Bacteria</taxon>
        <taxon>Bacillati</taxon>
        <taxon>Actinomycetota</taxon>
        <taxon>Actinomycetes</taxon>
        <taxon>Micrococcales</taxon>
        <taxon>Microbacteriaceae</taxon>
        <taxon>Microbacterium</taxon>
    </lineage>
</organism>
<name>A0A5C8HXH8_9MICO</name>
<dbReference type="Pfam" id="PF13561">
    <property type="entry name" value="adh_short_C2"/>
    <property type="match status" value="1"/>
</dbReference>
<evidence type="ECO:0000256" key="1">
    <source>
        <dbReference type="ARBA" id="ARBA00006484"/>
    </source>
</evidence>
<protein>
    <submittedName>
        <fullName evidence="4">SDR family oxidoreductase</fullName>
    </submittedName>
</protein>
<accession>A0A5C8HXH8</accession>
<gene>
    <name evidence="4" type="ORF">FVP77_13870</name>
</gene>
<proteinExistence type="inferred from homology"/>
<dbReference type="Proteomes" id="UP000321034">
    <property type="component" value="Unassembled WGS sequence"/>
</dbReference>
<dbReference type="EMBL" id="VRSV01000002">
    <property type="protein sequence ID" value="TXK09962.1"/>
    <property type="molecule type" value="Genomic_DNA"/>
</dbReference>
<keyword evidence="2" id="KW-0560">Oxidoreductase</keyword>
<dbReference type="Gene3D" id="3.40.50.720">
    <property type="entry name" value="NAD(P)-binding Rossmann-like Domain"/>
    <property type="match status" value="1"/>
</dbReference>
<dbReference type="AlphaFoldDB" id="A0A5C8HXH8"/>
<dbReference type="InterPro" id="IPR002347">
    <property type="entry name" value="SDR_fam"/>
</dbReference>
<evidence type="ECO:0000313" key="4">
    <source>
        <dbReference type="EMBL" id="TXK09962.1"/>
    </source>
</evidence>
<dbReference type="PRINTS" id="PR00081">
    <property type="entry name" value="GDHRDH"/>
</dbReference>
<dbReference type="OrthoDB" id="3208554at2"/>
<keyword evidence="5" id="KW-1185">Reference proteome</keyword>
<reference evidence="4 5" key="1">
    <citation type="submission" date="2019-08" db="EMBL/GenBank/DDBJ databases">
        <authorList>
            <person name="Dong K."/>
        </authorList>
    </citation>
    <scope>NUCLEOTIDE SEQUENCE [LARGE SCALE GENOMIC DNA]</scope>
    <source>
        <strain evidence="4 5">JCM14558</strain>
    </source>
</reference>
<dbReference type="PANTHER" id="PTHR43477:SF1">
    <property type="entry name" value="DIHYDROANTICAPSIN 7-DEHYDROGENASE"/>
    <property type="match status" value="1"/>
</dbReference>
<feature type="region of interest" description="Disordered" evidence="3">
    <location>
        <begin position="169"/>
        <end position="189"/>
    </location>
</feature>